<accession>A0A088RXF6</accession>
<dbReference type="eggNOG" id="ENOG502RQWE">
    <property type="taxonomic scope" value="Eukaryota"/>
</dbReference>
<evidence type="ECO:0000313" key="2">
    <source>
        <dbReference type="EMBL" id="AIO00649.1"/>
    </source>
</evidence>
<dbReference type="GO" id="GO:0005739">
    <property type="term" value="C:mitochondrion"/>
    <property type="evidence" value="ECO:0007669"/>
    <property type="project" value="TreeGrafter"/>
</dbReference>
<feature type="region of interest" description="Disordered" evidence="1">
    <location>
        <begin position="1"/>
        <end position="41"/>
    </location>
</feature>
<organism evidence="2 3">
    <name type="scientific">Leishmania panamensis</name>
    <dbReference type="NCBI Taxonomy" id="5679"/>
    <lineage>
        <taxon>Eukaryota</taxon>
        <taxon>Discoba</taxon>
        <taxon>Euglenozoa</taxon>
        <taxon>Kinetoplastea</taxon>
        <taxon>Metakinetoplastina</taxon>
        <taxon>Trypanosomatida</taxon>
        <taxon>Trypanosomatidae</taxon>
        <taxon>Leishmaniinae</taxon>
        <taxon>Leishmania</taxon>
        <taxon>Leishmania guyanensis species complex</taxon>
    </lineage>
</organism>
<reference evidence="2 3" key="1">
    <citation type="journal article" date="2015" name="Sci. Rep.">
        <title>The genome of Leishmania panamensis: insights into genomics of the L. (Viannia) subgenus.</title>
        <authorList>
            <person name="Llanes A."/>
            <person name="Restrepo C.M."/>
            <person name="Vecchio G.D."/>
            <person name="Anguizola F.J."/>
            <person name="Lleonart R."/>
        </authorList>
    </citation>
    <scope>NUCLEOTIDE SEQUENCE [LARGE SCALE GENOMIC DNA]</scope>
    <source>
        <strain evidence="2 3">MHOM/PA/94/PSC-1</strain>
    </source>
</reference>
<dbReference type="AlphaFoldDB" id="A0A088RXF6"/>
<dbReference type="PANTHER" id="PTHR13284:SF4">
    <property type="entry name" value="C2H2-TYPE DOMAIN-CONTAINING PROTEIN"/>
    <property type="match status" value="1"/>
</dbReference>
<keyword evidence="3" id="KW-1185">Reference proteome</keyword>
<dbReference type="EMBL" id="CP009400">
    <property type="protein sequence ID" value="AIO00649.1"/>
    <property type="molecule type" value="Genomic_DNA"/>
</dbReference>
<protein>
    <submittedName>
        <fullName evidence="2">Ribosomal protein, putative</fullName>
    </submittedName>
</protein>
<dbReference type="VEuPathDB" id="TriTrypDB:LPAL13_310011200"/>
<evidence type="ECO:0000313" key="3">
    <source>
        <dbReference type="Proteomes" id="UP000063063"/>
    </source>
</evidence>
<dbReference type="GO" id="GO:0003730">
    <property type="term" value="F:mRNA 3'-UTR binding"/>
    <property type="evidence" value="ECO:0007669"/>
    <property type="project" value="TreeGrafter"/>
</dbReference>
<dbReference type="VEuPathDB" id="TriTrypDB:LPMP_310600"/>
<name>A0A088RXF6_LEIPA</name>
<sequence length="568" mass="62804">MPLSENALLEQHRPQEQCSTNNKKRRRKNAPPLTSAPTTTQPQQLFSLLPHMANASQPRCTTARNAEKAVRAKIKGKKWNPNAVTTPFNHRARFTKLKRGIHVQRRWALEFLPTPTPQMCACTAAQAERFKASPASLSSLSSTEVWTDNGVNDGDARADVGTRKVCCDSQATVERTVAAMNSLYARLDAAMKSRRYRQAGKLKRCIRAHQLRLRRELQARALQSLLRGDADRSSQALSDTVGAGMQQTHLMVSSSDAALLLSPYRSFYPPSTWLGVGRHPHSAWVDQRTGRYPQICTEEILQAVVRRFMNGDGADRDTLPDPHKALVSAPFSLPLSAALSRSQRAMKSSLFAAAYCTNVLTDMLDDLCFTLLQGLYKEQHDLRKKQPLQFKARQRYVVGFQEVLKCLKAGRVRLVLLATDVEAVEVSVSVLPPPPSQPSVSVSGGYWVPSSSSRPAKKLARKKAFQTLHEAVQLVQQLCGVAGHLARDTVAHLSGHSARAPPLCVSCMSRQRLSYALHAKGSKIGCVAVLQAEKNREALKAVMCYARYLTDAYTTELEATMAAEKQKV</sequence>
<dbReference type="SUPFAM" id="SSF55315">
    <property type="entry name" value="L30e-like"/>
    <property type="match status" value="1"/>
</dbReference>
<dbReference type="InterPro" id="IPR029064">
    <property type="entry name" value="Ribosomal_eL30-like_sf"/>
</dbReference>
<dbReference type="InterPro" id="IPR040051">
    <property type="entry name" value="SECISBP2"/>
</dbReference>
<dbReference type="Gene3D" id="3.30.1330.30">
    <property type="match status" value="1"/>
</dbReference>
<dbReference type="PANTHER" id="PTHR13284">
    <property type="entry name" value="GH01354P"/>
    <property type="match status" value="1"/>
</dbReference>
<dbReference type="OrthoDB" id="263617at2759"/>
<evidence type="ECO:0000256" key="1">
    <source>
        <dbReference type="SAM" id="MobiDB-lite"/>
    </source>
</evidence>
<dbReference type="Proteomes" id="UP000063063">
    <property type="component" value="Chromosome 31"/>
</dbReference>
<dbReference type="GO" id="GO:1990904">
    <property type="term" value="C:ribonucleoprotein complex"/>
    <property type="evidence" value="ECO:0007669"/>
    <property type="project" value="TreeGrafter"/>
</dbReference>
<dbReference type="RefSeq" id="XP_010701449.1">
    <property type="nucleotide sequence ID" value="XM_010703147.1"/>
</dbReference>
<proteinExistence type="predicted"/>
<keyword evidence="2" id="KW-0689">Ribosomal protein</keyword>
<dbReference type="GeneID" id="22577486"/>
<dbReference type="GO" id="GO:0035368">
    <property type="term" value="F:selenocysteine insertion sequence binding"/>
    <property type="evidence" value="ECO:0007669"/>
    <property type="project" value="InterPro"/>
</dbReference>
<dbReference type="GO" id="GO:0043021">
    <property type="term" value="F:ribonucleoprotein complex binding"/>
    <property type="evidence" value="ECO:0007669"/>
    <property type="project" value="TreeGrafter"/>
</dbReference>
<keyword evidence="2" id="KW-0687">Ribonucleoprotein</keyword>
<dbReference type="KEGG" id="lpan:LPMP_310600"/>
<gene>
    <name evidence="2" type="ORF">LPMP_310600</name>
</gene>